<dbReference type="InterPro" id="IPR032567">
    <property type="entry name" value="RTL1-rel"/>
</dbReference>
<evidence type="ECO:0000259" key="2">
    <source>
        <dbReference type="Pfam" id="PF03732"/>
    </source>
</evidence>
<dbReference type="AlphaFoldDB" id="A0A811S6I7"/>
<feature type="region of interest" description="Disordered" evidence="1">
    <location>
        <begin position="142"/>
        <end position="173"/>
    </location>
</feature>
<dbReference type="Proteomes" id="UP000604825">
    <property type="component" value="Unassembled WGS sequence"/>
</dbReference>
<dbReference type="PANTHER" id="PTHR15503">
    <property type="entry name" value="LDOC1 RELATED"/>
    <property type="match status" value="1"/>
</dbReference>
<feature type="compositionally biased region" description="Basic and acidic residues" evidence="1">
    <location>
        <begin position="155"/>
        <end position="173"/>
    </location>
</feature>
<dbReference type="CDD" id="cd00303">
    <property type="entry name" value="retropepsin_like"/>
    <property type="match status" value="1"/>
</dbReference>
<dbReference type="Gene3D" id="2.40.70.10">
    <property type="entry name" value="Acid Proteases"/>
    <property type="match status" value="1"/>
</dbReference>
<gene>
    <name evidence="3" type="ORF">NCGR_LOCUS61267</name>
</gene>
<sequence length="344" mass="38828">MFFELYAVQPSLKTRFAALNFRGVAKTWLQTVQRKGRVLDWDRLCELVMNCFDKDQYQLLLKRFDALKQTGSVEDYQMEFEKLAQGILLYNSGYDDTYFVTRFVAGLKEEIRSVIALHRPRDVDTASALALLQEEELAREKNKASGYSKSSFKQGADRSKLPDADKSKGDGQVKESDDKLAYLRDFRRKNDLCFKCGGKWDKNHKCPAQVPIHVIEELLDALEETDQDTGSEEAELEDVVMAVGHSDVSALPKRRTMKLHGRVGKLEILILVDSGSVGTFISDILANQLQLPITSCEPAQFVAADGGPMVCNQRIQNLQWTTQGYTFTSSVGILPLRCFYMILG</sequence>
<evidence type="ECO:0000256" key="1">
    <source>
        <dbReference type="SAM" id="MobiDB-lite"/>
    </source>
</evidence>
<feature type="domain" description="Retrotransposon gag" evidence="2">
    <location>
        <begin position="16"/>
        <end position="109"/>
    </location>
</feature>
<reference evidence="3" key="1">
    <citation type="submission" date="2020-10" db="EMBL/GenBank/DDBJ databases">
        <authorList>
            <person name="Han B."/>
            <person name="Lu T."/>
            <person name="Zhao Q."/>
            <person name="Huang X."/>
            <person name="Zhao Y."/>
        </authorList>
    </citation>
    <scope>NUCLEOTIDE SEQUENCE</scope>
</reference>
<evidence type="ECO:0000313" key="4">
    <source>
        <dbReference type="Proteomes" id="UP000604825"/>
    </source>
</evidence>
<name>A0A811S6I7_9POAL</name>
<dbReference type="InterPro" id="IPR005162">
    <property type="entry name" value="Retrotrans_gag_dom"/>
</dbReference>
<dbReference type="PANTHER" id="PTHR15503:SF22">
    <property type="entry name" value="TRANSPOSON TY3-I GAG POLYPROTEIN"/>
    <property type="match status" value="1"/>
</dbReference>
<protein>
    <recommendedName>
        <fullName evidence="2">Retrotransposon gag domain-containing protein</fullName>
    </recommendedName>
</protein>
<proteinExistence type="predicted"/>
<comment type="caution">
    <text evidence="3">The sequence shown here is derived from an EMBL/GenBank/DDBJ whole genome shotgun (WGS) entry which is preliminary data.</text>
</comment>
<dbReference type="InterPro" id="IPR021109">
    <property type="entry name" value="Peptidase_aspartic_dom_sf"/>
</dbReference>
<dbReference type="OrthoDB" id="691622at2759"/>
<organism evidence="3 4">
    <name type="scientific">Miscanthus lutarioriparius</name>
    <dbReference type="NCBI Taxonomy" id="422564"/>
    <lineage>
        <taxon>Eukaryota</taxon>
        <taxon>Viridiplantae</taxon>
        <taxon>Streptophyta</taxon>
        <taxon>Embryophyta</taxon>
        <taxon>Tracheophyta</taxon>
        <taxon>Spermatophyta</taxon>
        <taxon>Magnoliopsida</taxon>
        <taxon>Liliopsida</taxon>
        <taxon>Poales</taxon>
        <taxon>Poaceae</taxon>
        <taxon>PACMAD clade</taxon>
        <taxon>Panicoideae</taxon>
        <taxon>Andropogonodae</taxon>
        <taxon>Andropogoneae</taxon>
        <taxon>Saccharinae</taxon>
        <taxon>Miscanthus</taxon>
    </lineage>
</organism>
<evidence type="ECO:0000313" key="3">
    <source>
        <dbReference type="EMBL" id="CAD6337169.1"/>
    </source>
</evidence>
<accession>A0A811S6I7</accession>
<keyword evidence="4" id="KW-1185">Reference proteome</keyword>
<dbReference type="Pfam" id="PF03732">
    <property type="entry name" value="Retrotrans_gag"/>
    <property type="match status" value="1"/>
</dbReference>
<dbReference type="EMBL" id="CAJGYO010000018">
    <property type="protein sequence ID" value="CAD6337169.1"/>
    <property type="molecule type" value="Genomic_DNA"/>
</dbReference>